<dbReference type="AlphaFoldDB" id="A0A8H3LKS3"/>
<reference evidence="1" key="1">
    <citation type="submission" date="2019-10" db="EMBL/GenBank/DDBJ databases">
        <title>Conservation and host-specific expression of non-tandemly repeated heterogenous ribosome RNA gene in arbuscular mycorrhizal fungi.</title>
        <authorList>
            <person name="Maeda T."/>
            <person name="Kobayashi Y."/>
            <person name="Nakagawa T."/>
            <person name="Ezawa T."/>
            <person name="Yamaguchi K."/>
            <person name="Bino T."/>
            <person name="Nishimoto Y."/>
            <person name="Shigenobu S."/>
            <person name="Kawaguchi M."/>
        </authorList>
    </citation>
    <scope>NUCLEOTIDE SEQUENCE</scope>
    <source>
        <strain evidence="1">HR1</strain>
    </source>
</reference>
<dbReference type="Proteomes" id="UP000615446">
    <property type="component" value="Unassembled WGS sequence"/>
</dbReference>
<evidence type="ECO:0000313" key="2">
    <source>
        <dbReference type="Proteomes" id="UP000615446"/>
    </source>
</evidence>
<evidence type="ECO:0000313" key="1">
    <source>
        <dbReference type="EMBL" id="GES90417.1"/>
    </source>
</evidence>
<accession>A0A8H3LKS3</accession>
<sequence>MNYDQTQKLSTDLSSLSKDIKNSDVKILVGNEPNIKEFKAHSLILSLRILENEEEHLIQLLEHKNLTNWTLMDFIEFKKTLHNCIPYIRFSQMTPEGFNVLRKRFKSILPEDLIDDVLQYFSDPNTKPTLKNLPHKISKYPLDSRIINVQDATIIASWIDKKKEIPYRLRDMPFEFNLIYRASREGFNIKNFMNVVIIKDQLLLSLKFKIQERYNPLDWRSINNYSRTYCVNQKCKTSVSFIFLLTSSSNGVIPKLSRVIFKKEAICVKTKNRVLTFKICGSRIFKNWKSKQKSYENKIIDSESFYIEEYEVFQIIDKRSSPFNHVIKTLNFGVGVCKKIFSFLWRVCKEIFSFL</sequence>
<dbReference type="EMBL" id="BLAL01000194">
    <property type="protein sequence ID" value="GES90417.1"/>
    <property type="molecule type" value="Genomic_DNA"/>
</dbReference>
<protein>
    <submittedName>
        <fullName evidence="1">BTB/POZ domain-containing protein</fullName>
    </submittedName>
</protein>
<name>A0A8H3LKS3_9GLOM</name>
<gene>
    <name evidence="1" type="ORF">RCL2_001726100</name>
</gene>
<comment type="caution">
    <text evidence="1">The sequence shown here is derived from an EMBL/GenBank/DDBJ whole genome shotgun (WGS) entry which is preliminary data.</text>
</comment>
<organism evidence="1 2">
    <name type="scientific">Rhizophagus clarus</name>
    <dbReference type="NCBI Taxonomy" id="94130"/>
    <lineage>
        <taxon>Eukaryota</taxon>
        <taxon>Fungi</taxon>
        <taxon>Fungi incertae sedis</taxon>
        <taxon>Mucoromycota</taxon>
        <taxon>Glomeromycotina</taxon>
        <taxon>Glomeromycetes</taxon>
        <taxon>Glomerales</taxon>
        <taxon>Glomeraceae</taxon>
        <taxon>Rhizophagus</taxon>
    </lineage>
</organism>
<proteinExistence type="predicted"/>